<dbReference type="InterPro" id="IPR001584">
    <property type="entry name" value="Integrase_cat-core"/>
</dbReference>
<keyword evidence="4" id="KW-1185">Reference proteome</keyword>
<evidence type="ECO:0000313" key="4">
    <source>
        <dbReference type="Proteomes" id="UP000191272"/>
    </source>
</evidence>
<dbReference type="Gene3D" id="3.30.420.10">
    <property type="entry name" value="Ribonuclease H-like superfamily/Ribonuclease H"/>
    <property type="match status" value="1"/>
</dbReference>
<dbReference type="InterPro" id="IPR012337">
    <property type="entry name" value="RNaseH-like_sf"/>
</dbReference>
<dbReference type="PROSITE" id="PS50994">
    <property type="entry name" value="INTEGRASE"/>
    <property type="match status" value="1"/>
</dbReference>
<organism evidence="3 4">
    <name type="scientific">Neisseria mucosa</name>
    <dbReference type="NCBI Taxonomy" id="488"/>
    <lineage>
        <taxon>Bacteria</taxon>
        <taxon>Pseudomonadati</taxon>
        <taxon>Pseudomonadota</taxon>
        <taxon>Betaproteobacteria</taxon>
        <taxon>Neisseriales</taxon>
        <taxon>Neisseriaceae</taxon>
        <taxon>Neisseria</taxon>
    </lineage>
</organism>
<dbReference type="NCBIfam" id="NF033516">
    <property type="entry name" value="transpos_IS3"/>
    <property type="match status" value="1"/>
</dbReference>
<feature type="domain" description="Integrase catalytic" evidence="2">
    <location>
        <begin position="37"/>
        <end position="198"/>
    </location>
</feature>
<sequence length="201" mass="23565">MDTRLSRRRYRRTRTSPIQNHDPTPQKTLHRRKRLFKAKKPNEKWLTDVTELKGKDGKLYLSPILDLFNREIVAYAMSRRVDSEMVKEMLEKAVPSLTGEGTMLHSDQGVLYRTSGYRELLAQHSMVQSMSRKANCWDNAPMESFFAVLKTECFYRAEELTVDGLMKQIDDYIDYYNRERCSLKLKKLSPVAYRTQLAQSA</sequence>
<name>A0ABN4YC69_NEIMU</name>
<evidence type="ECO:0000256" key="1">
    <source>
        <dbReference type="SAM" id="MobiDB-lite"/>
    </source>
</evidence>
<dbReference type="Pfam" id="PF00665">
    <property type="entry name" value="rve"/>
    <property type="match status" value="1"/>
</dbReference>
<evidence type="ECO:0000259" key="2">
    <source>
        <dbReference type="PROSITE" id="PS50994"/>
    </source>
</evidence>
<dbReference type="PANTHER" id="PTHR46889:SF4">
    <property type="entry name" value="TRANSPOSASE INSO FOR INSERTION SEQUENCE ELEMENT IS911B-RELATED"/>
    <property type="match status" value="1"/>
</dbReference>
<feature type="compositionally biased region" description="Basic residues" evidence="1">
    <location>
        <begin position="1"/>
        <end position="14"/>
    </location>
</feature>
<dbReference type="InterPro" id="IPR048020">
    <property type="entry name" value="Transpos_IS3"/>
</dbReference>
<reference evidence="4" key="1">
    <citation type="submission" date="2017-03" db="EMBL/GenBank/DDBJ databases">
        <title>FDA dAtabase for Regulatory Grade micrObial Sequences (FDA-ARGOS): Supporting development and validation of Infectious Disease Dx tests.</title>
        <authorList>
            <person name="Campos J."/>
            <person name="Goldberg B."/>
            <person name="Tallon L."/>
            <person name="Sadzewicz L."/>
            <person name="Sengamalay N."/>
            <person name="Ott S."/>
            <person name="Godinez A."/>
            <person name="Nagaraj S."/>
            <person name="Vyas G."/>
            <person name="Aluvathingal J."/>
            <person name="Nadendla S."/>
            <person name="Geyer C."/>
            <person name="Nandy P."/>
            <person name="Hobson J."/>
            <person name="Sichtig H."/>
        </authorList>
    </citation>
    <scope>NUCLEOTIDE SEQUENCE [LARGE SCALE GENOMIC DNA]</scope>
    <source>
        <strain evidence="4">FDAARGOS_260</strain>
    </source>
</reference>
<dbReference type="PANTHER" id="PTHR46889">
    <property type="entry name" value="TRANSPOSASE INSF FOR INSERTION SEQUENCE IS3B-RELATED"/>
    <property type="match status" value="1"/>
</dbReference>
<accession>A0ABN4YC69</accession>
<dbReference type="InterPro" id="IPR036397">
    <property type="entry name" value="RNaseH_sf"/>
</dbReference>
<feature type="region of interest" description="Disordered" evidence="1">
    <location>
        <begin position="1"/>
        <end position="29"/>
    </location>
</feature>
<gene>
    <name evidence="3" type="ORF">A6J88_03215</name>
</gene>
<dbReference type="EMBL" id="CP020452">
    <property type="protein sequence ID" value="ARC52162.2"/>
    <property type="molecule type" value="Genomic_DNA"/>
</dbReference>
<proteinExistence type="predicted"/>
<dbReference type="Proteomes" id="UP000191272">
    <property type="component" value="Chromosome"/>
</dbReference>
<evidence type="ECO:0000313" key="3">
    <source>
        <dbReference type="EMBL" id="ARC52162.2"/>
    </source>
</evidence>
<feature type="compositionally biased region" description="Polar residues" evidence="1">
    <location>
        <begin position="16"/>
        <end position="27"/>
    </location>
</feature>
<protein>
    <submittedName>
        <fullName evidence="3">IS3 family transposase</fullName>
    </submittedName>
</protein>
<dbReference type="Pfam" id="PF13333">
    <property type="entry name" value="rve_2"/>
    <property type="match status" value="1"/>
</dbReference>
<dbReference type="SUPFAM" id="SSF53098">
    <property type="entry name" value="Ribonuclease H-like"/>
    <property type="match status" value="1"/>
</dbReference>
<dbReference type="InterPro" id="IPR050900">
    <property type="entry name" value="Transposase_IS3/IS150/IS904"/>
</dbReference>